<accession>A0ABQ1PWC9</accession>
<organism evidence="1 2">
    <name type="scientific">Enterococcus wangshanyuanii</name>
    <dbReference type="NCBI Taxonomy" id="2005703"/>
    <lineage>
        <taxon>Bacteria</taxon>
        <taxon>Bacillati</taxon>
        <taxon>Bacillota</taxon>
        <taxon>Bacilli</taxon>
        <taxon>Lactobacillales</taxon>
        <taxon>Enterococcaceae</taxon>
        <taxon>Enterococcus</taxon>
    </lineage>
</organism>
<evidence type="ECO:0000313" key="2">
    <source>
        <dbReference type="Proteomes" id="UP000630615"/>
    </source>
</evidence>
<proteinExistence type="predicted"/>
<dbReference type="Proteomes" id="UP000630615">
    <property type="component" value="Unassembled WGS sequence"/>
</dbReference>
<protein>
    <submittedName>
        <fullName evidence="1">Tail protein</fullName>
    </submittedName>
</protein>
<keyword evidence="2" id="KW-1185">Reference proteome</keyword>
<comment type="caution">
    <text evidence="1">The sequence shown here is derived from an EMBL/GenBank/DDBJ whole genome shotgun (WGS) entry which is preliminary data.</text>
</comment>
<evidence type="ECO:0000313" key="1">
    <source>
        <dbReference type="EMBL" id="GGD05079.1"/>
    </source>
</evidence>
<dbReference type="EMBL" id="BMKI01000021">
    <property type="protein sequence ID" value="GGD05079.1"/>
    <property type="molecule type" value="Genomic_DNA"/>
</dbReference>
<gene>
    <name evidence="1" type="ORF">GCM10011573_38260</name>
</gene>
<reference evidence="2" key="1">
    <citation type="journal article" date="2019" name="Int. J. Syst. Evol. Microbiol.">
        <title>The Global Catalogue of Microorganisms (GCM) 10K type strain sequencing project: providing services to taxonomists for standard genome sequencing and annotation.</title>
        <authorList>
            <consortium name="The Broad Institute Genomics Platform"/>
            <consortium name="The Broad Institute Genome Sequencing Center for Infectious Disease"/>
            <person name="Wu L."/>
            <person name="Ma J."/>
        </authorList>
    </citation>
    <scope>NUCLEOTIDE SEQUENCE [LARGE SCALE GENOMIC DNA]</scope>
    <source>
        <strain evidence="2">CGMCC 1.15942</strain>
    </source>
</reference>
<dbReference type="Gene3D" id="2.40.30.200">
    <property type="match status" value="1"/>
</dbReference>
<sequence>MELKRGQFKINHQHSEQCNVYMRERPKRPSAARVIEMRERPGNDSIVMDFKYYKNAEQTISCYAKAVNLEEVSVLEEEISYWLDMGSYTDYTVYYDPHYIYQAIVTSSPEFTGQRRNGNLIPFDFSISLRPFKMSRVGLSWKTNKKILINTEKYPSKPKIHIFGSGDISFSINDQVFELKGVDEEILIDSAIEESYKKVKGEIVPQDEKTLFRDYPLLNTGRNKISWTGDVQKIQIMPRWWTKI</sequence>
<dbReference type="RefSeq" id="WP_088269950.1">
    <property type="nucleotide sequence ID" value="NZ_BMKI01000021.1"/>
</dbReference>
<name>A0ABQ1PWC9_9ENTE</name>